<dbReference type="Proteomes" id="UP001292094">
    <property type="component" value="Unassembled WGS sequence"/>
</dbReference>
<proteinExistence type="predicted"/>
<dbReference type="AlphaFoldDB" id="A0AAE1U1X3"/>
<evidence type="ECO:0000313" key="1">
    <source>
        <dbReference type="EMBL" id="KAK4306497.1"/>
    </source>
</evidence>
<accession>A0AAE1U1X3</accession>
<gene>
    <name evidence="1" type="ORF">Pmani_021682</name>
</gene>
<sequence>MVKNEIDAVVENGAGGWRDNDADGGLSHQNLEGINHFLSSLPPLGSHHLAPITWLPTLGSHHYIFCSSAS</sequence>
<protein>
    <submittedName>
        <fullName evidence="1">Uncharacterized protein</fullName>
    </submittedName>
</protein>
<reference evidence="1" key="1">
    <citation type="submission" date="2023-11" db="EMBL/GenBank/DDBJ databases">
        <title>Genome assemblies of two species of porcelain crab, Petrolisthes cinctipes and Petrolisthes manimaculis (Anomura: Porcellanidae).</title>
        <authorList>
            <person name="Angst P."/>
        </authorList>
    </citation>
    <scope>NUCLEOTIDE SEQUENCE</scope>
    <source>
        <strain evidence="1">PB745_02</strain>
        <tissue evidence="1">Gill</tissue>
    </source>
</reference>
<organism evidence="1 2">
    <name type="scientific">Petrolisthes manimaculis</name>
    <dbReference type="NCBI Taxonomy" id="1843537"/>
    <lineage>
        <taxon>Eukaryota</taxon>
        <taxon>Metazoa</taxon>
        <taxon>Ecdysozoa</taxon>
        <taxon>Arthropoda</taxon>
        <taxon>Crustacea</taxon>
        <taxon>Multicrustacea</taxon>
        <taxon>Malacostraca</taxon>
        <taxon>Eumalacostraca</taxon>
        <taxon>Eucarida</taxon>
        <taxon>Decapoda</taxon>
        <taxon>Pleocyemata</taxon>
        <taxon>Anomura</taxon>
        <taxon>Galatheoidea</taxon>
        <taxon>Porcellanidae</taxon>
        <taxon>Petrolisthes</taxon>
    </lineage>
</organism>
<name>A0AAE1U1X3_9EUCA</name>
<dbReference type="EMBL" id="JAWZYT010002121">
    <property type="protein sequence ID" value="KAK4306497.1"/>
    <property type="molecule type" value="Genomic_DNA"/>
</dbReference>
<keyword evidence="2" id="KW-1185">Reference proteome</keyword>
<comment type="caution">
    <text evidence="1">The sequence shown here is derived from an EMBL/GenBank/DDBJ whole genome shotgun (WGS) entry which is preliminary data.</text>
</comment>
<evidence type="ECO:0000313" key="2">
    <source>
        <dbReference type="Proteomes" id="UP001292094"/>
    </source>
</evidence>